<reference evidence="1 2" key="1">
    <citation type="submission" date="2020-08" db="EMBL/GenBank/DDBJ databases">
        <title>Genomic Encyclopedia of Type Strains, Phase III (KMG-III): the genomes of soil and plant-associated and newly described type strains.</title>
        <authorList>
            <person name="Whitman W."/>
        </authorList>
    </citation>
    <scope>NUCLEOTIDE SEQUENCE [LARGE SCALE GENOMIC DNA]</scope>
    <source>
        <strain evidence="1 2">CECT 8960</strain>
    </source>
</reference>
<organism evidence="1 2">
    <name type="scientific">Actinophytocola algeriensis</name>
    <dbReference type="NCBI Taxonomy" id="1768010"/>
    <lineage>
        <taxon>Bacteria</taxon>
        <taxon>Bacillati</taxon>
        <taxon>Actinomycetota</taxon>
        <taxon>Actinomycetes</taxon>
        <taxon>Pseudonocardiales</taxon>
        <taxon>Pseudonocardiaceae</taxon>
    </lineage>
</organism>
<dbReference type="EMBL" id="JACHJQ010000004">
    <property type="protein sequence ID" value="MBB4908248.1"/>
    <property type="molecule type" value="Genomic_DNA"/>
</dbReference>
<evidence type="ECO:0000313" key="1">
    <source>
        <dbReference type="EMBL" id="MBB4908248.1"/>
    </source>
</evidence>
<dbReference type="RefSeq" id="WP_184812340.1">
    <property type="nucleotide sequence ID" value="NZ_JACHJQ010000004.1"/>
</dbReference>
<name>A0A7W7VFE6_9PSEU</name>
<accession>A0A7W7VFE6</accession>
<protein>
    <submittedName>
        <fullName evidence="1">Putative amino acid-binding ACT domain protein</fullName>
    </submittedName>
</protein>
<keyword evidence="2" id="KW-1185">Reference proteome</keyword>
<sequence length="512" mass="55009">MPSPGLRHPALASVAARVASSGSPSVLFDITHDGPETGLPPADLVPPTARDQTATETLAFHVAGVGFQVHTWTPVTPSKQQDGVTTSRIAVRRHETNGHGPARGVFAGSVVINPDFLYDTDHSVEVLLTLDHDPWRPTYTDSLMITLAYQGLTAAAAAGGAGGAPVLFLQSPVAPFRDPGRQFRVDGSGEAPRHANGMALRMIVGLEQDNHGKRIALMCALAELARENGFGLQVADRRFGRVRGEWWSVLPPDGKRYLARKVDLFGWAPDAVPSAVQLLTFVGPARLGSSAAIASDLLSRNVGMLAVSESSMQEIAFINMVVPLAPARIGRARLSSTTLTIADGLGQTASECGLTRRQAVRAKSRVTDSAATDYRVLRTGPMRPPIKEWVSTVDHPLWLSWGLPLGGRKLPDVAELVATLLRTATDRVSTARLDYYRARVLPNGNVTGRAKIAVSLVDDVDPENIPELLSELCPWAQREAVAHLMADDVALGAIRLRLAWRERWLGHTGTIA</sequence>
<dbReference type="Proteomes" id="UP000520767">
    <property type="component" value="Unassembled WGS sequence"/>
</dbReference>
<evidence type="ECO:0000313" key="2">
    <source>
        <dbReference type="Proteomes" id="UP000520767"/>
    </source>
</evidence>
<gene>
    <name evidence="1" type="ORF">FHR82_004490</name>
</gene>
<comment type="caution">
    <text evidence="1">The sequence shown here is derived from an EMBL/GenBank/DDBJ whole genome shotgun (WGS) entry which is preliminary data.</text>
</comment>
<dbReference type="AlphaFoldDB" id="A0A7W7VFE6"/>
<proteinExistence type="predicted"/>